<proteinExistence type="predicted"/>
<reference evidence="1 2" key="1">
    <citation type="submission" date="2019-09" db="EMBL/GenBank/DDBJ databases">
        <title>Taxonomic organization of the family Brucellaceae based on a phylogenomic approach.</title>
        <authorList>
            <person name="Leclercq S."/>
            <person name="Cloeckaert A."/>
            <person name="Zygmunt M.S."/>
        </authorList>
    </citation>
    <scope>NUCLEOTIDE SEQUENCE [LARGE SCALE GENOMIC DNA]</scope>
    <source>
        <strain evidence="1 2">WS1830</strain>
    </source>
</reference>
<dbReference type="Pfam" id="PF09684">
    <property type="entry name" value="Tail_P2_I"/>
    <property type="match status" value="1"/>
</dbReference>
<dbReference type="AlphaFoldDB" id="A0A6L3YAJ7"/>
<name>A0A6L3YAJ7_9HYPH</name>
<dbReference type="Proteomes" id="UP000481643">
    <property type="component" value="Unassembled WGS sequence"/>
</dbReference>
<protein>
    <submittedName>
        <fullName evidence="1">Phage tail protein I</fullName>
    </submittedName>
</protein>
<accession>A0A6L3YAJ7</accession>
<dbReference type="EMBL" id="WBVX01000030">
    <property type="protein sequence ID" value="KAB2679838.1"/>
    <property type="molecule type" value="Genomic_DNA"/>
</dbReference>
<dbReference type="InterPro" id="IPR006521">
    <property type="entry name" value="Tail_protein_I"/>
</dbReference>
<sequence>MTADEAIDAVADLARSILPARSSPLTVALLAAELARLATVDPTVIATIWNPATCPKVLLPYLAMGVSVDVWSADWPEAQQRRVIAASPMVHRLKGTRVAVERALAAFELETRIVEWWEDGSRRGTFRVEILYRNGSPVFDLETQAAAIASVDAAKPKSRVFGTRSVLQARGATYIGAFPRTNLTAIAHPFAFEPPVTRASSFIAGAPCVFWSATAHYKV</sequence>
<dbReference type="RefSeq" id="WP_151653061.1">
    <property type="nucleotide sequence ID" value="NZ_WBVX01000030.1"/>
</dbReference>
<dbReference type="NCBIfam" id="TIGR01634">
    <property type="entry name" value="tail_P2_I"/>
    <property type="match status" value="1"/>
</dbReference>
<evidence type="ECO:0000313" key="1">
    <source>
        <dbReference type="EMBL" id="KAB2679838.1"/>
    </source>
</evidence>
<evidence type="ECO:0000313" key="2">
    <source>
        <dbReference type="Proteomes" id="UP000481643"/>
    </source>
</evidence>
<gene>
    <name evidence="1" type="ORF">F9L08_22165</name>
</gene>
<organism evidence="1 2">
    <name type="scientific">Brucella tritici</name>
    <dbReference type="NCBI Taxonomy" id="94626"/>
    <lineage>
        <taxon>Bacteria</taxon>
        <taxon>Pseudomonadati</taxon>
        <taxon>Pseudomonadota</taxon>
        <taxon>Alphaproteobacteria</taxon>
        <taxon>Hyphomicrobiales</taxon>
        <taxon>Brucellaceae</taxon>
        <taxon>Brucella/Ochrobactrum group</taxon>
        <taxon>Brucella</taxon>
    </lineage>
</organism>
<comment type="caution">
    <text evidence="1">The sequence shown here is derived from an EMBL/GenBank/DDBJ whole genome shotgun (WGS) entry which is preliminary data.</text>
</comment>